<protein>
    <submittedName>
        <fullName evidence="1">Uncharacterized protein</fullName>
    </submittedName>
</protein>
<dbReference type="AlphaFoldDB" id="A0AB39HR61"/>
<evidence type="ECO:0000313" key="1">
    <source>
        <dbReference type="EMBL" id="XDK32858.1"/>
    </source>
</evidence>
<reference evidence="1" key="1">
    <citation type="submission" date="2024-07" db="EMBL/GenBank/DDBJ databases">
        <title>Halotolerant mesophilic bacterium Ornithinibacillus sp. 4-3, sp. nov., isolated from soil.</title>
        <authorList>
            <person name="Sidarenka A.V."/>
            <person name="Guliayeva D.E."/>
            <person name="Leanovich S.I."/>
            <person name="Hileuskaya K.S."/>
            <person name="Akhremchuk A.E."/>
            <person name="Sikolenko M.A."/>
            <person name="Valentovich L.N."/>
        </authorList>
    </citation>
    <scope>NUCLEOTIDE SEQUENCE</scope>
    <source>
        <strain evidence="1">4-3</strain>
    </source>
</reference>
<gene>
    <name evidence="1" type="ORF">AB4Y30_00250</name>
</gene>
<dbReference type="EMBL" id="CP162599">
    <property type="protein sequence ID" value="XDK32858.1"/>
    <property type="molecule type" value="Genomic_DNA"/>
</dbReference>
<dbReference type="RefSeq" id="WP_368653545.1">
    <property type="nucleotide sequence ID" value="NZ_CP162599.1"/>
</dbReference>
<accession>A0AB39HR61</accession>
<sequence>MIDSIQYEHHYLESENPVTIETGKVLGKVTYKMADKACSNHRLRNGDAAYLEEGTNIYEIKGYPTSLVVAADNLAYVVDTNWKAETAGELYPLDKLVKNIYMNSLEDGERIHTFSQASKDEFLSAFYNLELEHVQSLVNKGKLEGNRVFLEIELNNGISFRELYWRDSNTFHFGAIGNNEIKEIINEEILKIKK</sequence>
<proteinExistence type="predicted"/>
<name>A0AB39HR61_9BACI</name>
<organism evidence="1">
    <name type="scientific">Ornithinibacillus sp. 4-3</name>
    <dbReference type="NCBI Taxonomy" id="3231488"/>
    <lineage>
        <taxon>Bacteria</taxon>
        <taxon>Bacillati</taxon>
        <taxon>Bacillota</taxon>
        <taxon>Bacilli</taxon>
        <taxon>Bacillales</taxon>
        <taxon>Bacillaceae</taxon>
        <taxon>Ornithinibacillus</taxon>
    </lineage>
</organism>